<dbReference type="Proteomes" id="UP000450676">
    <property type="component" value="Unassembled WGS sequence"/>
</dbReference>
<feature type="transmembrane region" description="Helical" evidence="6">
    <location>
        <begin position="172"/>
        <end position="189"/>
    </location>
</feature>
<dbReference type="InterPro" id="IPR037185">
    <property type="entry name" value="EmrE-like"/>
</dbReference>
<dbReference type="AlphaFoldDB" id="A0A7X4HCL5"/>
<evidence type="ECO:0000313" key="9">
    <source>
        <dbReference type="Proteomes" id="UP000450676"/>
    </source>
</evidence>
<comment type="similarity">
    <text evidence="2">Belongs to the EamA transporter family.</text>
</comment>
<feature type="transmembrane region" description="Helical" evidence="6">
    <location>
        <begin position="116"/>
        <end position="133"/>
    </location>
</feature>
<comment type="caution">
    <text evidence="8">The sequence shown here is derived from an EMBL/GenBank/DDBJ whole genome shotgun (WGS) entry which is preliminary data.</text>
</comment>
<feature type="transmembrane region" description="Helical" evidence="6">
    <location>
        <begin position="139"/>
        <end position="160"/>
    </location>
</feature>
<feature type="domain" description="EamA" evidence="7">
    <location>
        <begin position="2"/>
        <end position="123"/>
    </location>
</feature>
<keyword evidence="5 6" id="KW-0472">Membrane</keyword>
<keyword evidence="3 6" id="KW-0812">Transmembrane</keyword>
<evidence type="ECO:0000313" key="8">
    <source>
        <dbReference type="EMBL" id="MYN08703.1"/>
    </source>
</evidence>
<comment type="subcellular location">
    <subcellularLocation>
        <location evidence="1">Membrane</location>
        <topology evidence="1">Multi-pass membrane protein</topology>
    </subcellularLocation>
</comment>
<evidence type="ECO:0000256" key="1">
    <source>
        <dbReference type="ARBA" id="ARBA00004141"/>
    </source>
</evidence>
<evidence type="ECO:0000256" key="6">
    <source>
        <dbReference type="SAM" id="Phobius"/>
    </source>
</evidence>
<dbReference type="InterPro" id="IPR000620">
    <property type="entry name" value="EamA_dom"/>
</dbReference>
<dbReference type="EMBL" id="WWCU01000016">
    <property type="protein sequence ID" value="MYN08703.1"/>
    <property type="molecule type" value="Genomic_DNA"/>
</dbReference>
<dbReference type="PANTHER" id="PTHR32322">
    <property type="entry name" value="INNER MEMBRANE TRANSPORTER"/>
    <property type="match status" value="1"/>
</dbReference>
<keyword evidence="4 6" id="KW-1133">Transmembrane helix</keyword>
<name>A0A7X4HCL5_9BURK</name>
<feature type="transmembrane region" description="Helical" evidence="6">
    <location>
        <begin position="31"/>
        <end position="48"/>
    </location>
</feature>
<sequence>MLLGLAGVAIFSLTLPFTRMAVAAFEPSFVALGRALVAALLAGLWLLWQRAPLPPRAALPQLAVVSLGCVIGFPWLTSIAMRTLPASHGAVLVGVLPLATALFSALRGYEKPSRGFWLMAVLGSSLVAGFALQQSGGSLHAADLAVFAAVLLAAMGYAEGGRLSRTMGGQQVISWALLLSVPLVLPVVLWECRGSWDAMLHAGARAWGGFAYVSVFSMFIGFFFWYRGMALGGVARVGQVQLVQPFLSIVGAALVLGETIELSNILFALAVISVVAMGRKMQISSEKDVQ</sequence>
<dbReference type="GO" id="GO:0016020">
    <property type="term" value="C:membrane"/>
    <property type="evidence" value="ECO:0007669"/>
    <property type="project" value="UniProtKB-SubCell"/>
</dbReference>
<evidence type="ECO:0000256" key="3">
    <source>
        <dbReference type="ARBA" id="ARBA00022692"/>
    </source>
</evidence>
<evidence type="ECO:0000256" key="4">
    <source>
        <dbReference type="ARBA" id="ARBA00022989"/>
    </source>
</evidence>
<feature type="transmembrane region" description="Helical" evidence="6">
    <location>
        <begin position="209"/>
        <end position="226"/>
    </location>
</feature>
<protein>
    <submittedName>
        <fullName evidence="8">EamA family transporter</fullName>
    </submittedName>
</protein>
<reference evidence="8 9" key="1">
    <citation type="submission" date="2019-12" db="EMBL/GenBank/DDBJ databases">
        <title>Novel species isolated from a subtropical stream in China.</title>
        <authorList>
            <person name="Lu H."/>
        </authorList>
    </citation>
    <scope>NUCLEOTIDE SEQUENCE [LARGE SCALE GENOMIC DNA]</scope>
    <source>
        <strain evidence="8 9">FT127W</strain>
    </source>
</reference>
<feature type="transmembrane region" description="Helical" evidence="6">
    <location>
        <begin position="57"/>
        <end position="76"/>
    </location>
</feature>
<dbReference type="PANTHER" id="PTHR32322:SF2">
    <property type="entry name" value="EAMA DOMAIN-CONTAINING PROTEIN"/>
    <property type="match status" value="1"/>
</dbReference>
<dbReference type="InterPro" id="IPR050638">
    <property type="entry name" value="AA-Vitamin_Transporters"/>
</dbReference>
<evidence type="ECO:0000256" key="5">
    <source>
        <dbReference type="ARBA" id="ARBA00023136"/>
    </source>
</evidence>
<accession>A0A7X4HCL5</accession>
<evidence type="ECO:0000259" key="7">
    <source>
        <dbReference type="Pfam" id="PF00892"/>
    </source>
</evidence>
<dbReference type="SUPFAM" id="SSF103481">
    <property type="entry name" value="Multidrug resistance efflux transporter EmrE"/>
    <property type="match status" value="2"/>
</dbReference>
<proteinExistence type="inferred from homology"/>
<dbReference type="Pfam" id="PF00892">
    <property type="entry name" value="EamA"/>
    <property type="match status" value="2"/>
</dbReference>
<gene>
    <name evidence="8" type="ORF">GTP77_15335</name>
</gene>
<organism evidence="8 9">
    <name type="scientific">Pseudoduganella aquatica</name>
    <dbReference type="NCBI Taxonomy" id="2660641"/>
    <lineage>
        <taxon>Bacteria</taxon>
        <taxon>Pseudomonadati</taxon>
        <taxon>Pseudomonadota</taxon>
        <taxon>Betaproteobacteria</taxon>
        <taxon>Burkholderiales</taxon>
        <taxon>Oxalobacteraceae</taxon>
        <taxon>Telluria group</taxon>
        <taxon>Pseudoduganella</taxon>
    </lineage>
</organism>
<feature type="transmembrane region" description="Helical" evidence="6">
    <location>
        <begin position="88"/>
        <end position="109"/>
    </location>
</feature>
<feature type="domain" description="EamA" evidence="7">
    <location>
        <begin position="142"/>
        <end position="275"/>
    </location>
</feature>
<evidence type="ECO:0000256" key="2">
    <source>
        <dbReference type="ARBA" id="ARBA00007362"/>
    </source>
</evidence>
<keyword evidence="9" id="KW-1185">Reference proteome</keyword>